<sequence length="186" mass="20670">MAPFTFVLLAASLYAACSAAPQETKFGITLPKECKGKGFCSIKPEGYDEIEAKINDLLPDNLIELGSRTGYDYLPSYDDDDNCPSVRTVQSVYAFQQSLDTDVDIIVQTKLFPQLLASVSCNFKEISKKGTNTQCFSGLHLNAFLNFSCQETKASRTLLVYDPQVHQLKMKTYEISVCCSCRVSKK</sequence>
<dbReference type="InterPro" id="IPR029034">
    <property type="entry name" value="Cystine-knot_cytokine"/>
</dbReference>
<evidence type="ECO:0000256" key="1">
    <source>
        <dbReference type="SAM" id="SignalP"/>
    </source>
</evidence>
<evidence type="ECO:0000259" key="2">
    <source>
        <dbReference type="Pfam" id="PF16077"/>
    </source>
</evidence>
<evidence type="ECO:0000313" key="3">
    <source>
        <dbReference type="EMBL" id="KAJ8727365.1"/>
    </source>
</evidence>
<proteinExistence type="predicted"/>
<dbReference type="Proteomes" id="UP001231518">
    <property type="component" value="Chromosome 11"/>
</dbReference>
<dbReference type="EMBL" id="JARGEI010000008">
    <property type="protein sequence ID" value="KAJ8727365.1"/>
    <property type="molecule type" value="Genomic_DNA"/>
</dbReference>
<gene>
    <name evidence="3" type="ORF">PYW07_001484</name>
</gene>
<evidence type="ECO:0000313" key="4">
    <source>
        <dbReference type="Proteomes" id="UP001231518"/>
    </source>
</evidence>
<keyword evidence="1" id="KW-0732">Signal</keyword>
<dbReference type="Gene3D" id="2.10.90.10">
    <property type="entry name" value="Cystine-knot cytokines"/>
    <property type="match status" value="1"/>
</dbReference>
<comment type="caution">
    <text evidence="3">The sequence shown here is derived from an EMBL/GenBank/DDBJ whole genome shotgun (WGS) entry which is preliminary data.</text>
</comment>
<name>A0AAD7YVC7_MYTSE</name>
<feature type="domain" description="Spaetzle" evidence="2">
    <location>
        <begin position="96"/>
        <end position="183"/>
    </location>
</feature>
<reference evidence="3" key="1">
    <citation type="submission" date="2023-03" db="EMBL/GenBank/DDBJ databases">
        <title>Chromosome-level genomes of two armyworms, Mythimna separata and Mythimna loreyi, provide insights into the biosynthesis and reception of sex pheromones.</title>
        <authorList>
            <person name="Zhao H."/>
        </authorList>
    </citation>
    <scope>NUCLEOTIDE SEQUENCE</scope>
    <source>
        <strain evidence="3">BeijingLab</strain>
        <tissue evidence="3">Pupa</tissue>
    </source>
</reference>
<protein>
    <recommendedName>
        <fullName evidence="2">Spaetzle domain-containing protein</fullName>
    </recommendedName>
</protein>
<dbReference type="AlphaFoldDB" id="A0AAD7YVC7"/>
<keyword evidence="4" id="KW-1185">Reference proteome</keyword>
<dbReference type="Pfam" id="PF16077">
    <property type="entry name" value="Spaetzle"/>
    <property type="match status" value="1"/>
</dbReference>
<organism evidence="3 4">
    <name type="scientific">Mythimna separata</name>
    <name type="common">Oriental armyworm</name>
    <name type="synonym">Pseudaletia separata</name>
    <dbReference type="NCBI Taxonomy" id="271217"/>
    <lineage>
        <taxon>Eukaryota</taxon>
        <taxon>Metazoa</taxon>
        <taxon>Ecdysozoa</taxon>
        <taxon>Arthropoda</taxon>
        <taxon>Hexapoda</taxon>
        <taxon>Insecta</taxon>
        <taxon>Pterygota</taxon>
        <taxon>Neoptera</taxon>
        <taxon>Endopterygota</taxon>
        <taxon>Lepidoptera</taxon>
        <taxon>Glossata</taxon>
        <taxon>Ditrysia</taxon>
        <taxon>Noctuoidea</taxon>
        <taxon>Noctuidae</taxon>
        <taxon>Noctuinae</taxon>
        <taxon>Hadenini</taxon>
        <taxon>Mythimna</taxon>
    </lineage>
</organism>
<feature type="chain" id="PRO_5042178341" description="Spaetzle domain-containing protein" evidence="1">
    <location>
        <begin position="20"/>
        <end position="186"/>
    </location>
</feature>
<feature type="signal peptide" evidence="1">
    <location>
        <begin position="1"/>
        <end position="19"/>
    </location>
</feature>
<accession>A0AAD7YVC7</accession>
<dbReference type="InterPro" id="IPR032104">
    <property type="entry name" value="Spaetzle"/>
</dbReference>